<feature type="compositionally biased region" description="Acidic residues" evidence="1">
    <location>
        <begin position="97"/>
        <end position="113"/>
    </location>
</feature>
<keyword evidence="3" id="KW-1185">Reference proteome</keyword>
<feature type="compositionally biased region" description="Basic residues" evidence="1">
    <location>
        <begin position="347"/>
        <end position="360"/>
    </location>
</feature>
<reference evidence="2" key="1">
    <citation type="submission" date="2021-02" db="EMBL/GenBank/DDBJ databases">
        <title>Genome sequence Cadophora malorum strain M34.</title>
        <authorList>
            <person name="Stefanovic E."/>
            <person name="Vu D."/>
            <person name="Scully C."/>
            <person name="Dijksterhuis J."/>
            <person name="Roader J."/>
            <person name="Houbraken J."/>
        </authorList>
    </citation>
    <scope>NUCLEOTIDE SEQUENCE</scope>
    <source>
        <strain evidence="2">M34</strain>
    </source>
</reference>
<proteinExistence type="predicted"/>
<organism evidence="2 3">
    <name type="scientific">Cadophora malorum</name>
    <dbReference type="NCBI Taxonomy" id="108018"/>
    <lineage>
        <taxon>Eukaryota</taxon>
        <taxon>Fungi</taxon>
        <taxon>Dikarya</taxon>
        <taxon>Ascomycota</taxon>
        <taxon>Pezizomycotina</taxon>
        <taxon>Leotiomycetes</taxon>
        <taxon>Helotiales</taxon>
        <taxon>Ploettnerulaceae</taxon>
        <taxon>Cadophora</taxon>
    </lineage>
</organism>
<gene>
    <name evidence="2" type="ORF">IFR04_012165</name>
</gene>
<dbReference type="EMBL" id="JAFJYH010000253">
    <property type="protein sequence ID" value="KAG4414683.1"/>
    <property type="molecule type" value="Genomic_DNA"/>
</dbReference>
<protein>
    <submittedName>
        <fullName evidence="2">Uncharacterized protein</fullName>
    </submittedName>
</protein>
<accession>A0A8H7T9A9</accession>
<feature type="compositionally biased region" description="Low complexity" evidence="1">
    <location>
        <begin position="141"/>
        <end position="150"/>
    </location>
</feature>
<evidence type="ECO:0000256" key="1">
    <source>
        <dbReference type="SAM" id="MobiDB-lite"/>
    </source>
</evidence>
<dbReference type="AlphaFoldDB" id="A0A8H7T9A9"/>
<name>A0A8H7T9A9_9HELO</name>
<sequence>MGEDVTSDYTRENQLQTLLRTWIYITEVLVTDGYSACLLKEFSNIVSGQIDQARVSAIAVPPASSITETALSEGLRTPAILSKLMSRSNVEDRADAETDDGFEDETNYSDVDDSSGVPPCLVSDSACLSQYHSRSPAQAYEETLATEETTSQSPSSLNSCARMQMNPLRGPSYQLESQSLLMSRSTVSHKTTSTDTPVIFNPPVSIAGLGNSSLDTDQSDDAPRKACPSVDPSPTQTEQRSPRLAYPLALLTSSKISPDMLSRIPSPELANLWHYLRSQRATLLEGLEKAPAITEPRETAADRIKRLLARYQAQYDVLSSDDYFPDLCRRLYLANIHGLKEQESKNRQRRPRPKRDRKRQKTTDTPKGARRSLNDDFVDFLLPQLLQKEGETRRDAKQRFENWMPLGRTCSKLVKEFGAGIFLRLPDIPDETHSFRDFSIPQEDALVAYLYQTQPTLKSDIENLTAFLVRVVEDQRVPSKKLKLETLSEQDMKSRERAGGSLKDLFEFSDEVDYTSFLTDEALSPLYPSSPVTPTCSFTTSEPAGDDMVVLDTHLSGSPGRGTLCDAERLGDGKSMERFDEDFFLV</sequence>
<feature type="compositionally biased region" description="Polar residues" evidence="1">
    <location>
        <begin position="151"/>
        <end position="161"/>
    </location>
</feature>
<feature type="region of interest" description="Disordered" evidence="1">
    <location>
        <begin position="342"/>
        <end position="371"/>
    </location>
</feature>
<feature type="region of interest" description="Disordered" evidence="1">
    <location>
        <begin position="89"/>
        <end position="117"/>
    </location>
</feature>
<feature type="region of interest" description="Disordered" evidence="1">
    <location>
        <begin position="139"/>
        <end position="242"/>
    </location>
</feature>
<dbReference type="OrthoDB" id="3515910at2759"/>
<dbReference type="Proteomes" id="UP000664132">
    <property type="component" value="Unassembled WGS sequence"/>
</dbReference>
<feature type="compositionally biased region" description="Polar residues" evidence="1">
    <location>
        <begin position="174"/>
        <end position="196"/>
    </location>
</feature>
<evidence type="ECO:0000313" key="3">
    <source>
        <dbReference type="Proteomes" id="UP000664132"/>
    </source>
</evidence>
<comment type="caution">
    <text evidence="2">The sequence shown here is derived from an EMBL/GenBank/DDBJ whole genome shotgun (WGS) entry which is preliminary data.</text>
</comment>
<evidence type="ECO:0000313" key="2">
    <source>
        <dbReference type="EMBL" id="KAG4414683.1"/>
    </source>
</evidence>